<protein>
    <submittedName>
        <fullName evidence="1">12532_t:CDS:1</fullName>
    </submittedName>
</protein>
<name>A0ACA9MWN2_9GLOM</name>
<sequence>APIGGVLIISSFKFLAPIGDVLGTSFFRSWYIWNILFVLFSCEYITLGIFWKCIYCAAFL</sequence>
<accession>A0ACA9MWN2</accession>
<evidence type="ECO:0000313" key="2">
    <source>
        <dbReference type="Proteomes" id="UP000789702"/>
    </source>
</evidence>
<gene>
    <name evidence="1" type="ORF">DHETER_LOCUS7934</name>
</gene>
<proteinExistence type="predicted"/>
<comment type="caution">
    <text evidence="1">The sequence shown here is derived from an EMBL/GenBank/DDBJ whole genome shotgun (WGS) entry which is preliminary data.</text>
</comment>
<evidence type="ECO:0000313" key="1">
    <source>
        <dbReference type="EMBL" id="CAG8618933.1"/>
    </source>
</evidence>
<keyword evidence="2" id="KW-1185">Reference proteome</keyword>
<reference evidence="1" key="1">
    <citation type="submission" date="2021-06" db="EMBL/GenBank/DDBJ databases">
        <authorList>
            <person name="Kallberg Y."/>
            <person name="Tangrot J."/>
            <person name="Rosling A."/>
        </authorList>
    </citation>
    <scope>NUCLEOTIDE SEQUENCE</scope>
    <source>
        <strain evidence="1">IL203A</strain>
    </source>
</reference>
<feature type="non-terminal residue" evidence="1">
    <location>
        <position position="1"/>
    </location>
</feature>
<organism evidence="1 2">
    <name type="scientific">Dentiscutata heterogama</name>
    <dbReference type="NCBI Taxonomy" id="1316150"/>
    <lineage>
        <taxon>Eukaryota</taxon>
        <taxon>Fungi</taxon>
        <taxon>Fungi incertae sedis</taxon>
        <taxon>Mucoromycota</taxon>
        <taxon>Glomeromycotina</taxon>
        <taxon>Glomeromycetes</taxon>
        <taxon>Diversisporales</taxon>
        <taxon>Gigasporaceae</taxon>
        <taxon>Dentiscutata</taxon>
    </lineage>
</organism>
<dbReference type="Proteomes" id="UP000789702">
    <property type="component" value="Unassembled WGS sequence"/>
</dbReference>
<dbReference type="EMBL" id="CAJVPU010011932">
    <property type="protein sequence ID" value="CAG8618933.1"/>
    <property type="molecule type" value="Genomic_DNA"/>
</dbReference>